<evidence type="ECO:0000256" key="4">
    <source>
        <dbReference type="ARBA" id="ARBA00022898"/>
    </source>
</evidence>
<evidence type="ECO:0000256" key="2">
    <source>
        <dbReference type="ARBA" id="ARBA00009533"/>
    </source>
</evidence>
<dbReference type="Gene3D" id="3.90.1150.10">
    <property type="entry name" value="Aspartate Aminotransferase, domain 1"/>
    <property type="match status" value="1"/>
</dbReference>
<evidence type="ECO:0000256" key="6">
    <source>
        <dbReference type="ARBA" id="ARBA00023239"/>
    </source>
</evidence>
<keyword evidence="5" id="KW-0045">Antibiotic biosynthesis</keyword>
<sequence length="501" mass="52422">MPGPMFSARSEESSLAASDVGLTAVSDLAVAAVEQIRKGMRDRETALPAGRPGQVDDVVAAVLAGGILPDRGRGGRDWPELLRGFVAGIVDLTADTVAANLQAPVLAIAAVADFAAGVTGQSVDAWESGPSGIALERELIAALWNLLGHSGGDGVLTPGSTQSNLLALLLAREQSSLGASFENGIGPTRRRPRILASELAHLSIQRAAGVLGLGQDAVIPVPIDAENRMLVGAAADRIAGLAEDEFPMALVGTAGTTDFGSVDPLDGLADLARSHSAWFHVDAAYGGAAMFSDRARGRFRGIERADSVSLDLHKLGWQPAPAAAMLLRDPATAIPLDCNVACVNPRDDEQAGYVGRFARTLQTTRRADALKIVATLRVLGRDGMAELVDACLDLAVHAADRISAHPRLRLVSEPQLSVVVFRYLPVADGESHVISRINAGIRRRLMRETGGSVGRVDVATPSGLPEVCLKFTFVNPYLSQSAVEDLIDMVVQAGSAEEAQG</sequence>
<keyword evidence="3" id="KW-0210">Decarboxylase</keyword>
<keyword evidence="9" id="KW-1185">Reference proteome</keyword>
<gene>
    <name evidence="8" type="ORF">ACFSUT_05575</name>
</gene>
<dbReference type="InterPro" id="IPR015422">
    <property type="entry name" value="PyrdxlP-dep_Trfase_small"/>
</dbReference>
<dbReference type="InterPro" id="IPR002129">
    <property type="entry name" value="PyrdxlP-dep_de-COase"/>
</dbReference>
<dbReference type="EMBL" id="JBHUKQ010000004">
    <property type="protein sequence ID" value="MFD2479733.1"/>
    <property type="molecule type" value="Genomic_DNA"/>
</dbReference>
<evidence type="ECO:0000313" key="9">
    <source>
        <dbReference type="Proteomes" id="UP001597542"/>
    </source>
</evidence>
<dbReference type="PANTHER" id="PTHR45677">
    <property type="entry name" value="GLUTAMATE DECARBOXYLASE-RELATED"/>
    <property type="match status" value="1"/>
</dbReference>
<comment type="similarity">
    <text evidence="2 7">Belongs to the group II decarboxylase family.</text>
</comment>
<dbReference type="InterPro" id="IPR015424">
    <property type="entry name" value="PyrdxlP-dep_Trfase"/>
</dbReference>
<protein>
    <submittedName>
        <fullName evidence="8">Pyridoxal phosphate-dependent decarboxylase family protein</fullName>
    </submittedName>
</protein>
<dbReference type="SUPFAM" id="SSF53383">
    <property type="entry name" value="PLP-dependent transferases"/>
    <property type="match status" value="1"/>
</dbReference>
<dbReference type="PANTHER" id="PTHR45677:SF8">
    <property type="entry name" value="CYSTEINE SULFINIC ACID DECARBOXYLASE"/>
    <property type="match status" value="1"/>
</dbReference>
<proteinExistence type="inferred from homology"/>
<name>A0ABW5HS65_9PSEU</name>
<evidence type="ECO:0000313" key="8">
    <source>
        <dbReference type="EMBL" id="MFD2479733.1"/>
    </source>
</evidence>
<keyword evidence="4 7" id="KW-0663">Pyridoxal phosphate</keyword>
<evidence type="ECO:0000256" key="1">
    <source>
        <dbReference type="ARBA" id="ARBA00001933"/>
    </source>
</evidence>
<accession>A0ABW5HS65</accession>
<dbReference type="InterPro" id="IPR015421">
    <property type="entry name" value="PyrdxlP-dep_Trfase_major"/>
</dbReference>
<evidence type="ECO:0000256" key="5">
    <source>
        <dbReference type="ARBA" id="ARBA00023194"/>
    </source>
</evidence>
<dbReference type="Proteomes" id="UP001597542">
    <property type="component" value="Unassembled WGS sequence"/>
</dbReference>
<organism evidence="8 9">
    <name type="scientific">Amycolatopsis albidoflavus</name>
    <dbReference type="NCBI Taxonomy" id="102226"/>
    <lineage>
        <taxon>Bacteria</taxon>
        <taxon>Bacillati</taxon>
        <taxon>Actinomycetota</taxon>
        <taxon>Actinomycetes</taxon>
        <taxon>Pseudonocardiales</taxon>
        <taxon>Pseudonocardiaceae</taxon>
        <taxon>Amycolatopsis</taxon>
    </lineage>
</organism>
<dbReference type="Gene3D" id="3.40.640.10">
    <property type="entry name" value="Type I PLP-dependent aspartate aminotransferase-like (Major domain)"/>
    <property type="match status" value="1"/>
</dbReference>
<reference evidence="9" key="1">
    <citation type="journal article" date="2019" name="Int. J. Syst. Evol. Microbiol.">
        <title>The Global Catalogue of Microorganisms (GCM) 10K type strain sequencing project: providing services to taxonomists for standard genome sequencing and annotation.</title>
        <authorList>
            <consortium name="The Broad Institute Genomics Platform"/>
            <consortium name="The Broad Institute Genome Sequencing Center for Infectious Disease"/>
            <person name="Wu L."/>
            <person name="Ma J."/>
        </authorList>
    </citation>
    <scope>NUCLEOTIDE SEQUENCE [LARGE SCALE GENOMIC DNA]</scope>
    <source>
        <strain evidence="9">CGMCC 4.7638</strain>
    </source>
</reference>
<comment type="caution">
    <text evidence="8">The sequence shown here is derived from an EMBL/GenBank/DDBJ whole genome shotgun (WGS) entry which is preliminary data.</text>
</comment>
<evidence type="ECO:0000256" key="3">
    <source>
        <dbReference type="ARBA" id="ARBA00022793"/>
    </source>
</evidence>
<evidence type="ECO:0000256" key="7">
    <source>
        <dbReference type="RuleBase" id="RU000382"/>
    </source>
</evidence>
<comment type="cofactor">
    <cofactor evidence="1 7">
        <name>pyridoxal 5'-phosphate</name>
        <dbReference type="ChEBI" id="CHEBI:597326"/>
    </cofactor>
</comment>
<dbReference type="Pfam" id="PF00282">
    <property type="entry name" value="Pyridoxal_deC"/>
    <property type="match status" value="1"/>
</dbReference>
<dbReference type="RefSeq" id="WP_344278044.1">
    <property type="nucleotide sequence ID" value="NZ_BAAAHV010000013.1"/>
</dbReference>
<keyword evidence="6 7" id="KW-0456">Lyase</keyword>